<dbReference type="PANTHER" id="PTHR42865">
    <property type="entry name" value="PROTON/GLUTAMATE-ASPARTATE SYMPORTER"/>
    <property type="match status" value="1"/>
</dbReference>
<evidence type="ECO:0000256" key="6">
    <source>
        <dbReference type="ARBA" id="ARBA00023136"/>
    </source>
</evidence>
<dbReference type="InterPro" id="IPR001991">
    <property type="entry name" value="Na-dicarboxylate_symporter"/>
</dbReference>
<protein>
    <submittedName>
        <fullName evidence="8 9">Sodium/glutamate symporter</fullName>
    </submittedName>
</protein>
<dbReference type="OrthoDB" id="9766690at2"/>
<evidence type="ECO:0000256" key="2">
    <source>
        <dbReference type="ARBA" id="ARBA00022448"/>
    </source>
</evidence>
<keyword evidence="3" id="KW-1003">Cell membrane</keyword>
<dbReference type="EMBL" id="FPLJ01000055">
    <property type="protein sequence ID" value="SGY93057.1"/>
    <property type="molecule type" value="Genomic_DNA"/>
</dbReference>
<dbReference type="GO" id="GO:0015293">
    <property type="term" value="F:symporter activity"/>
    <property type="evidence" value="ECO:0007669"/>
    <property type="project" value="UniProtKB-KW"/>
</dbReference>
<dbReference type="AlphaFoldDB" id="A0A090IHS9"/>
<keyword evidence="6 7" id="KW-0472">Membrane</keyword>
<keyword evidence="4 7" id="KW-0812">Transmembrane</keyword>
<evidence type="ECO:0000256" key="4">
    <source>
        <dbReference type="ARBA" id="ARBA00022692"/>
    </source>
</evidence>
<keyword evidence="2" id="KW-0813">Transport</keyword>
<dbReference type="Proteomes" id="UP000182660">
    <property type="component" value="Unassembled WGS sequence"/>
</dbReference>
<dbReference type="InterPro" id="IPR036458">
    <property type="entry name" value="Na:dicarbo_symporter_sf"/>
</dbReference>
<feature type="transmembrane region" description="Helical" evidence="7">
    <location>
        <begin position="38"/>
        <end position="64"/>
    </location>
</feature>
<dbReference type="PRINTS" id="PR00173">
    <property type="entry name" value="EDTRNSPORT"/>
</dbReference>
<evidence type="ECO:0000256" key="3">
    <source>
        <dbReference type="ARBA" id="ARBA00022475"/>
    </source>
</evidence>
<feature type="transmembrane region" description="Helical" evidence="7">
    <location>
        <begin position="222"/>
        <end position="244"/>
    </location>
</feature>
<dbReference type="STRING" id="80854.MVIS_4368"/>
<dbReference type="RefSeq" id="WP_045112280.1">
    <property type="nucleotide sequence ID" value="NZ_CAWQZC010000158.1"/>
</dbReference>
<reference evidence="8 10" key="2">
    <citation type="submission" date="2016-11" db="EMBL/GenBank/DDBJ databases">
        <authorList>
            <person name="Klemetsen T."/>
        </authorList>
    </citation>
    <scope>NUCLEOTIDE SEQUENCE [LARGE SCALE GENOMIC DNA]</scope>
    <source>
        <strain evidence="8">MT 2528</strain>
    </source>
</reference>
<feature type="transmembrane region" description="Helical" evidence="7">
    <location>
        <begin position="85"/>
        <end position="106"/>
    </location>
</feature>
<reference evidence="9 11" key="1">
    <citation type="submission" date="2016-11" db="EMBL/GenBank/DDBJ databases">
        <authorList>
            <person name="Jaros S."/>
            <person name="Januszkiewicz K."/>
            <person name="Wedrychowicz H."/>
        </authorList>
    </citation>
    <scope>NUCLEOTIDE SEQUENCE [LARGE SCALE GENOMIC DNA]</scope>
    <source>
        <strain evidence="9">NVI 5450</strain>
    </source>
</reference>
<dbReference type="EMBL" id="FPLD01000069">
    <property type="protein sequence ID" value="SGZ03890.1"/>
    <property type="molecule type" value="Genomic_DNA"/>
</dbReference>
<proteinExistence type="predicted"/>
<evidence type="ECO:0000313" key="11">
    <source>
        <dbReference type="Proteomes" id="UP000183794"/>
    </source>
</evidence>
<dbReference type="GeneID" id="61296355"/>
<dbReference type="SUPFAM" id="SSF118215">
    <property type="entry name" value="Proton glutamate symport protein"/>
    <property type="match status" value="1"/>
</dbReference>
<keyword evidence="5 7" id="KW-1133">Transmembrane helix</keyword>
<dbReference type="PANTHER" id="PTHR42865:SF7">
    <property type="entry name" value="PROTON_GLUTAMATE-ASPARTATE SYMPORTER"/>
    <property type="match status" value="1"/>
</dbReference>
<evidence type="ECO:0000313" key="10">
    <source>
        <dbReference type="Proteomes" id="UP000182660"/>
    </source>
</evidence>
<name>A0A090IHS9_9GAMM</name>
<organism evidence="9 11">
    <name type="scientific">Moritella viscosa</name>
    <dbReference type="NCBI Taxonomy" id="80854"/>
    <lineage>
        <taxon>Bacteria</taxon>
        <taxon>Pseudomonadati</taxon>
        <taxon>Pseudomonadota</taxon>
        <taxon>Gammaproteobacteria</taxon>
        <taxon>Alteromonadales</taxon>
        <taxon>Moritellaceae</taxon>
        <taxon>Moritella</taxon>
    </lineage>
</organism>
<evidence type="ECO:0000313" key="8">
    <source>
        <dbReference type="EMBL" id="SGY93057.1"/>
    </source>
</evidence>
<dbReference type="KEGG" id="mvs:MVIS_4368"/>
<dbReference type="GO" id="GO:0006835">
    <property type="term" value="P:dicarboxylic acid transport"/>
    <property type="evidence" value="ECO:0007669"/>
    <property type="project" value="TreeGrafter"/>
</dbReference>
<sequence>MDKSLSSKIFISLFVGLLLGTIVQYGFGAGSFLDTYFVGAATAVGTMFVSLIKLMVVPLVFISIVCGVCELKDIKSFGRLGGKTFFLYLANTAIAITVALIVAMIVQPGVGANLAELGGTAVHLTSTETPDIGQMIVNIVPSNPVQAFASGDMLQIIFMAIITGLAIQALDKKGGPAVNAFQIANDIMMKLVSLIMSFAPFGVFALMIQLGATLDGATLASVASYVGLVVALLLVWILIVYPLAVWASTGIRPATFRRQVREQFLFSLSTASSNATIPVTMRTLTDKIGVSKTVAGFGVPLGATMNMSGVSIYISIATVFAANAYGTPLQVTDMFTMGLTILLLSVGAGGVPGGGIVMIGVLLTQLGLPVEALAIIAAVDRINDMFCTSANVIGDTAVNTIVAKSEGELNLEIAHGSEDTNTVAKTA</sequence>
<dbReference type="Gene3D" id="1.10.3860.10">
    <property type="entry name" value="Sodium:dicarboxylate symporter"/>
    <property type="match status" value="1"/>
</dbReference>
<feature type="transmembrane region" description="Helical" evidence="7">
    <location>
        <begin position="301"/>
        <end position="322"/>
    </location>
</feature>
<evidence type="ECO:0000256" key="7">
    <source>
        <dbReference type="SAM" id="Phobius"/>
    </source>
</evidence>
<evidence type="ECO:0000256" key="1">
    <source>
        <dbReference type="ARBA" id="ARBA00004651"/>
    </source>
</evidence>
<feature type="transmembrane region" description="Helical" evidence="7">
    <location>
        <begin position="191"/>
        <end position="210"/>
    </location>
</feature>
<comment type="subcellular location">
    <subcellularLocation>
        <location evidence="1">Cell membrane</location>
        <topology evidence="1">Multi-pass membrane protein</topology>
    </subcellularLocation>
</comment>
<accession>A0A090IHS9</accession>
<dbReference type="Pfam" id="PF00375">
    <property type="entry name" value="SDF"/>
    <property type="match status" value="1"/>
</dbReference>
<dbReference type="HOGENOM" id="CLU_019375_7_1_6"/>
<feature type="transmembrane region" description="Helical" evidence="7">
    <location>
        <begin position="153"/>
        <end position="170"/>
    </location>
</feature>
<gene>
    <name evidence="8" type="ORF">MT2528_2498</name>
    <name evidence="9" type="ORF">NVI5450_2714</name>
</gene>
<dbReference type="Proteomes" id="UP000183794">
    <property type="component" value="Unassembled WGS sequence"/>
</dbReference>
<dbReference type="GO" id="GO:0005886">
    <property type="term" value="C:plasma membrane"/>
    <property type="evidence" value="ECO:0007669"/>
    <property type="project" value="UniProtKB-SubCell"/>
</dbReference>
<dbReference type="PATRIC" id="fig|80854.5.peg.4628"/>
<keyword evidence="10" id="KW-1185">Reference proteome</keyword>
<evidence type="ECO:0000313" key="9">
    <source>
        <dbReference type="EMBL" id="SGZ03890.1"/>
    </source>
</evidence>
<evidence type="ECO:0000256" key="5">
    <source>
        <dbReference type="ARBA" id="ARBA00022989"/>
    </source>
</evidence>